<dbReference type="GO" id="GO:0009313">
    <property type="term" value="P:oligosaccharide catabolic process"/>
    <property type="evidence" value="ECO:0007669"/>
    <property type="project" value="TreeGrafter"/>
</dbReference>
<evidence type="ECO:0000256" key="3">
    <source>
        <dbReference type="ARBA" id="ARBA00022801"/>
    </source>
</evidence>
<dbReference type="InterPro" id="IPR028995">
    <property type="entry name" value="Glyco_hydro_57/38_cen_sf"/>
</dbReference>
<dbReference type="Gene3D" id="2.70.98.30">
    <property type="entry name" value="Golgi alpha-mannosidase II, domain 4"/>
    <property type="match status" value="1"/>
</dbReference>
<dbReference type="PANTHER" id="PTHR46017:SF2">
    <property type="entry name" value="MANNOSYLGLYCERATE HYDROLASE"/>
    <property type="match status" value="1"/>
</dbReference>
<dbReference type="CDD" id="cd10815">
    <property type="entry name" value="GH38N_AMII_EcMngB_like"/>
    <property type="match status" value="1"/>
</dbReference>
<dbReference type="InterPro" id="IPR037094">
    <property type="entry name" value="Glyco_hydro_38_cen_sf"/>
</dbReference>
<dbReference type="AlphaFoldDB" id="A0A7H8V5S2"/>
<comment type="similarity">
    <text evidence="1">Belongs to the glycosyl hydrolase 38 family.</text>
</comment>
<dbReference type="GO" id="GO:0046872">
    <property type="term" value="F:metal ion binding"/>
    <property type="evidence" value="ECO:0007669"/>
    <property type="project" value="UniProtKB-KW"/>
</dbReference>
<keyword evidence="3 6" id="KW-0378">Hydrolase</keyword>
<dbReference type="Gene3D" id="1.20.1270.50">
    <property type="entry name" value="Glycoside hydrolase family 38, central domain"/>
    <property type="match status" value="1"/>
</dbReference>
<dbReference type="Pfam" id="PF17677">
    <property type="entry name" value="Glyco_hydro38C2"/>
    <property type="match status" value="1"/>
</dbReference>
<dbReference type="GO" id="GO:0006013">
    <property type="term" value="P:mannose metabolic process"/>
    <property type="evidence" value="ECO:0007669"/>
    <property type="project" value="InterPro"/>
</dbReference>
<dbReference type="GO" id="GO:0004559">
    <property type="term" value="F:alpha-mannosidase activity"/>
    <property type="evidence" value="ECO:0007669"/>
    <property type="project" value="InterPro"/>
</dbReference>
<dbReference type="GO" id="GO:0102546">
    <property type="term" value="F:mannosylglycerate hydrolase activity"/>
    <property type="evidence" value="ECO:0007669"/>
    <property type="project" value="UniProtKB-EC"/>
</dbReference>
<dbReference type="InterPro" id="IPR027291">
    <property type="entry name" value="Glyco_hydro_38_N_sf"/>
</dbReference>
<dbReference type="Pfam" id="PF01074">
    <property type="entry name" value="Glyco_hydro_38N"/>
    <property type="match status" value="1"/>
</dbReference>
<dbReference type="Gene3D" id="3.20.110.10">
    <property type="entry name" value="Glycoside hydrolase 38, N terminal domain"/>
    <property type="match status" value="1"/>
</dbReference>
<dbReference type="SMART" id="SM00872">
    <property type="entry name" value="Alpha-mann_mid"/>
    <property type="match status" value="1"/>
</dbReference>
<dbReference type="GO" id="GO:0030246">
    <property type="term" value="F:carbohydrate binding"/>
    <property type="evidence" value="ECO:0007669"/>
    <property type="project" value="InterPro"/>
</dbReference>
<dbReference type="Pfam" id="PF09261">
    <property type="entry name" value="Alpha-mann_mid"/>
    <property type="match status" value="1"/>
</dbReference>
<dbReference type="SUPFAM" id="SSF74650">
    <property type="entry name" value="Galactose mutarotase-like"/>
    <property type="match status" value="1"/>
</dbReference>
<dbReference type="NCBIfam" id="NF007331">
    <property type="entry name" value="PRK09819.1"/>
    <property type="match status" value="1"/>
</dbReference>
<dbReference type="InterPro" id="IPR000602">
    <property type="entry name" value="Glyco_hydro_38_N"/>
</dbReference>
<dbReference type="SUPFAM" id="SSF88688">
    <property type="entry name" value="Families 57/38 glycoside transferase middle domain"/>
    <property type="match status" value="1"/>
</dbReference>
<dbReference type="InterPro" id="IPR011330">
    <property type="entry name" value="Glyco_hydro/deAcase_b/a-brl"/>
</dbReference>
<reference evidence="6 7" key="1">
    <citation type="submission" date="2019-05" db="EMBL/GenBank/DDBJ databases">
        <title>The organization of the Streptococcus sanguinis genomes.</title>
        <authorList>
            <person name="Wu C.H."/>
            <person name="Chen Y.Y.M."/>
            <person name="Wang H.Y."/>
        </authorList>
    </citation>
    <scope>NUCLEOTIDE SEQUENCE [LARGE SCALE GENOMIC DNA]</scope>
    <source>
        <strain evidence="6 7">CGMH010</strain>
    </source>
</reference>
<dbReference type="SUPFAM" id="SSF88713">
    <property type="entry name" value="Glycoside hydrolase/deacetylase"/>
    <property type="match status" value="1"/>
</dbReference>
<dbReference type="InterPro" id="IPR015341">
    <property type="entry name" value="Glyco_hydro_38_cen"/>
</dbReference>
<evidence type="ECO:0000259" key="5">
    <source>
        <dbReference type="SMART" id="SM00872"/>
    </source>
</evidence>
<dbReference type="InterPro" id="IPR011013">
    <property type="entry name" value="Gal_mutarotase_sf_dom"/>
</dbReference>
<dbReference type="PANTHER" id="PTHR46017">
    <property type="entry name" value="ALPHA-MANNOSIDASE 2C1"/>
    <property type="match status" value="1"/>
</dbReference>
<organism evidence="6 7">
    <name type="scientific">Streptococcus sanguinis</name>
    <dbReference type="NCBI Taxonomy" id="1305"/>
    <lineage>
        <taxon>Bacteria</taxon>
        <taxon>Bacillati</taxon>
        <taxon>Bacillota</taxon>
        <taxon>Bacilli</taxon>
        <taxon>Lactobacillales</taxon>
        <taxon>Streptococcaceae</taxon>
        <taxon>Streptococcus</taxon>
    </lineage>
</organism>
<evidence type="ECO:0000313" key="6">
    <source>
        <dbReference type="EMBL" id="QLB51548.1"/>
    </source>
</evidence>
<dbReference type="InterPro" id="IPR041147">
    <property type="entry name" value="GH38_C"/>
</dbReference>
<gene>
    <name evidence="6" type="primary">mngB</name>
    <name evidence="6" type="ORF">FFV08_01950</name>
</gene>
<evidence type="ECO:0000256" key="2">
    <source>
        <dbReference type="ARBA" id="ARBA00022723"/>
    </source>
</evidence>
<dbReference type="InterPro" id="IPR011682">
    <property type="entry name" value="Glyco_hydro_38_C"/>
</dbReference>
<evidence type="ECO:0000313" key="7">
    <source>
        <dbReference type="Proteomes" id="UP000509410"/>
    </source>
</evidence>
<sequence length="888" mass="102930">MKKTVHVVPHSHWDREWYFTTSRSKIYLMNNFKNILRLLKENNGYDSYTLDGQASLLDDYLAWCPEDKDLISDLVHEGKLIIGPWYTQTDQMVISGESIVRNLLYGMNICKKFGPYMNVGYVPDSFGQSAAMPQIYKEFGIDDTLFWRGVSDDDVKQSEFRWKGEDGSIVNAYQIQSGYYIGGDIPEDIEKLKEYLHKDPYKKNWNRSSTNQVVFPNGFDQAPARENLVELLNQMSELYKNEFKFKISNYENYIKSIKEKHPDLEEIAGELLNGKLMRIHKSISSSRSDLKKLNTEVQNYLVNILEPLLTLSNTMGFDYPVEVVKEIWKLMFENAAHDSIGSCVSDTTNEDVYLRYKQARDLAENLAELKMREIVMRINCDSDITATAFNLSGRSKSGVVETDFYVPQLDFSIKDSSGNEYEYTITKFEDQTDYILGQGNVLDSAKDTYKPEKVYKVHIAIHFENLPAFGYKNFYLDLEGNTHKRSVESYKTQIENEFYKINVNKNNTLDILDKVTGKIYKNQAIIEENGDDGDSFNYSPPRQDLVVRSSEFKPKIIVEESELIKRMELQYDFIVPGNLDDRSIGLRNSQLPVSLSITLKKSSPIIEFKFNVDNRFVDSHRMCVVIDSDIASKFSKADHQFGSIKRPVVRKEMGLWEAEPEKWNEVPISIETCQSFVTLDNVDRGVAVIPKGVREYEIIGDEFNSIRLTLFRTYGFMGKENLLYRPGRASGETVIETPDAQCHKKMEFEFSVIYYEGNMNDYGLSQVVSDYLKEIQVYQYSDYLNTRLRFTQFDVERNLPEKYCIFELEGDGILSLVKKAEERSGYILRFYNGDYKIENNLKLNLKKIPKIIEIVNLKEETKEIYTESSSIVLPTMNHNKILSVYIEY</sequence>
<proteinExistence type="inferred from homology"/>
<evidence type="ECO:0000256" key="1">
    <source>
        <dbReference type="ARBA" id="ARBA00009792"/>
    </source>
</evidence>
<evidence type="ECO:0000256" key="4">
    <source>
        <dbReference type="ARBA" id="ARBA00023295"/>
    </source>
</evidence>
<feature type="domain" description="Glycoside hydrolase family 38 central" evidence="5">
    <location>
        <begin position="285"/>
        <end position="356"/>
    </location>
</feature>
<dbReference type="EC" id="3.2.1.170" evidence="6"/>
<dbReference type="EMBL" id="CP040556">
    <property type="protein sequence ID" value="QLB51548.1"/>
    <property type="molecule type" value="Genomic_DNA"/>
</dbReference>
<keyword evidence="2" id="KW-0479">Metal-binding</keyword>
<dbReference type="Proteomes" id="UP000509410">
    <property type="component" value="Chromosome"/>
</dbReference>
<dbReference type="Pfam" id="PF07748">
    <property type="entry name" value="Glyco_hydro_38C"/>
    <property type="match status" value="1"/>
</dbReference>
<keyword evidence="4 6" id="KW-0326">Glycosidase</keyword>
<name>A0A7H8V5S2_STRSA</name>
<accession>A0A7H8V5S2</accession>
<protein>
    <submittedName>
        <fullName evidence="6">Mannosylglycerate hydrolase</fullName>
        <ecNumber evidence="6">3.2.1.170</ecNumber>
    </submittedName>
</protein>